<dbReference type="AlphaFoldDB" id="A0A165N5X8"/>
<dbReference type="PANTHER" id="PTHR10977:SF3">
    <property type="entry name" value="DIPHOSPHOMEVALONATE DECARBOXYLASE"/>
    <property type="match status" value="1"/>
</dbReference>
<gene>
    <name evidence="3" type="ORF">NEOLEDRAFT_1183592</name>
</gene>
<feature type="region of interest" description="Disordered" evidence="1">
    <location>
        <begin position="140"/>
        <end position="159"/>
    </location>
</feature>
<protein>
    <recommendedName>
        <fullName evidence="2">Diphosphomevalonate decarboxylase-like N-terminal domain-containing protein</fullName>
    </recommendedName>
</protein>
<dbReference type="Pfam" id="PF22700">
    <property type="entry name" value="MVD-like_N"/>
    <property type="match status" value="1"/>
</dbReference>
<sequence>MVPPLHLQQASMMATANYPKMLHAVAVINTLSHFSTVWGWIKVQALHEAEAVVIKQEQVNDLERVQKVEDCQLMLKDGQLRNMEIRCVELAHQESELESRHVQEDSQLDGQGFCAQVDSQYNCNLLLSMHYNSHVTWFDDQDSDGRQQPHVQPPHVQTPHFPLSLLSLRPPLLSSLSSPDTALAPPAAPSLVATSPGPGRWAPSPMAPTRSRLKLLAKMRTVGKKKEEGHQKQHRRAAHRPDIPSFTTSSTLCLSAWTHNGRLKSVPLRQSQLLQTAPRLGSHSPASIPSSLTSVHSSSSAIFECNIEPLTPSQPMHTSNPHLIPRSKGTEAIEQSVPSVLNSASIVLVSTSPEQEDFVSVPGRTRPEKELAAEPPESTIWIDQAANRNWYRDVESCYDQPELARPTVLTQQQQQQQNSLDTSQPLSTPTSVYFSTASISSMGSSPTTLEHPSDLHTPTHYSPGPVSPSDMYHGSLASMSASPLMSAGGVAPSVAKNECGEVAELYELCGPALLHPCLHTTFVFAHLICAGIGKSTHNMTTTSSSLCIATHMSHDSTIKTVMDASHTFNHLTCRPPTFHFRFSLSSPSPSELSLIARHGSGSACCSFFGGYVSWAWEMGTKPNGSNSLAIEVAGQNAHHRREEGRTSETASACSSLARCPLLHHIKHVVPERMELIRKVVKLQNSSMPHSTPPPIFYMNDISPPKIIALQMVTAKIDDALLAKTLINTSAPQCSFILHFLNFSVNILTRPSSNIGLGALRKCSRGSGKMLK</sequence>
<dbReference type="PANTHER" id="PTHR10977">
    <property type="entry name" value="DIPHOSPHOMEVALONATE DECARBOXYLASE"/>
    <property type="match status" value="1"/>
</dbReference>
<organism evidence="3 4">
    <name type="scientific">Neolentinus lepideus HHB14362 ss-1</name>
    <dbReference type="NCBI Taxonomy" id="1314782"/>
    <lineage>
        <taxon>Eukaryota</taxon>
        <taxon>Fungi</taxon>
        <taxon>Dikarya</taxon>
        <taxon>Basidiomycota</taxon>
        <taxon>Agaricomycotina</taxon>
        <taxon>Agaricomycetes</taxon>
        <taxon>Gloeophyllales</taxon>
        <taxon>Gloeophyllaceae</taxon>
        <taxon>Neolentinus</taxon>
    </lineage>
</organism>
<feature type="compositionally biased region" description="Low complexity" evidence="1">
    <location>
        <begin position="187"/>
        <end position="196"/>
    </location>
</feature>
<feature type="compositionally biased region" description="Polar residues" evidence="1">
    <location>
        <begin position="418"/>
        <end position="428"/>
    </location>
</feature>
<dbReference type="STRING" id="1314782.A0A165N5X8"/>
<dbReference type="Proteomes" id="UP000076761">
    <property type="component" value="Unassembled WGS sequence"/>
</dbReference>
<keyword evidence="4" id="KW-1185">Reference proteome</keyword>
<feature type="region of interest" description="Disordered" evidence="1">
    <location>
        <begin position="358"/>
        <end position="378"/>
    </location>
</feature>
<feature type="domain" description="Diphosphomevalonate decarboxylase-like N-terminal" evidence="2">
    <location>
        <begin position="588"/>
        <end position="628"/>
    </location>
</feature>
<feature type="region of interest" description="Disordered" evidence="1">
    <location>
        <begin position="223"/>
        <end position="244"/>
    </location>
</feature>
<evidence type="ECO:0000313" key="4">
    <source>
        <dbReference type="Proteomes" id="UP000076761"/>
    </source>
</evidence>
<dbReference type="OrthoDB" id="2563900at2759"/>
<evidence type="ECO:0000313" key="3">
    <source>
        <dbReference type="EMBL" id="KZT19218.1"/>
    </source>
</evidence>
<dbReference type="EMBL" id="KV425647">
    <property type="protein sequence ID" value="KZT19218.1"/>
    <property type="molecule type" value="Genomic_DNA"/>
</dbReference>
<feature type="region of interest" description="Disordered" evidence="1">
    <location>
        <begin position="408"/>
        <end position="428"/>
    </location>
</feature>
<dbReference type="Gene3D" id="3.30.230.10">
    <property type="match status" value="1"/>
</dbReference>
<accession>A0A165N5X8</accession>
<reference evidence="3 4" key="1">
    <citation type="journal article" date="2016" name="Mol. Biol. Evol.">
        <title>Comparative Genomics of Early-Diverging Mushroom-Forming Fungi Provides Insights into the Origins of Lignocellulose Decay Capabilities.</title>
        <authorList>
            <person name="Nagy L.G."/>
            <person name="Riley R."/>
            <person name="Tritt A."/>
            <person name="Adam C."/>
            <person name="Daum C."/>
            <person name="Floudas D."/>
            <person name="Sun H."/>
            <person name="Yadav J.S."/>
            <person name="Pangilinan J."/>
            <person name="Larsson K.H."/>
            <person name="Matsuura K."/>
            <person name="Barry K."/>
            <person name="Labutti K."/>
            <person name="Kuo R."/>
            <person name="Ohm R.A."/>
            <person name="Bhattacharya S.S."/>
            <person name="Shirouzu T."/>
            <person name="Yoshinaga Y."/>
            <person name="Martin F.M."/>
            <person name="Grigoriev I.V."/>
            <person name="Hibbett D.S."/>
        </authorList>
    </citation>
    <scope>NUCLEOTIDE SEQUENCE [LARGE SCALE GENOMIC DNA]</scope>
    <source>
        <strain evidence="3 4">HHB14362 ss-1</strain>
    </source>
</reference>
<feature type="region of interest" description="Disordered" evidence="1">
    <location>
        <begin position="443"/>
        <end position="473"/>
    </location>
</feature>
<dbReference type="GO" id="GO:0004163">
    <property type="term" value="F:diphosphomevalonate decarboxylase activity"/>
    <property type="evidence" value="ECO:0007669"/>
    <property type="project" value="TreeGrafter"/>
</dbReference>
<name>A0A165N5X8_9AGAM</name>
<feature type="compositionally biased region" description="Low complexity" evidence="1">
    <location>
        <begin position="148"/>
        <end position="159"/>
    </location>
</feature>
<proteinExistence type="predicted"/>
<dbReference type="InParanoid" id="A0A165N5X8"/>
<dbReference type="InterPro" id="IPR053859">
    <property type="entry name" value="MVD-like_N"/>
</dbReference>
<evidence type="ECO:0000256" key="1">
    <source>
        <dbReference type="SAM" id="MobiDB-lite"/>
    </source>
</evidence>
<dbReference type="GO" id="GO:0019287">
    <property type="term" value="P:isopentenyl diphosphate biosynthetic process, mevalonate pathway"/>
    <property type="evidence" value="ECO:0007669"/>
    <property type="project" value="TreeGrafter"/>
</dbReference>
<dbReference type="InterPro" id="IPR014721">
    <property type="entry name" value="Ribsml_uS5_D2-typ_fold_subgr"/>
</dbReference>
<evidence type="ECO:0000259" key="2">
    <source>
        <dbReference type="Pfam" id="PF22700"/>
    </source>
</evidence>
<dbReference type="GO" id="GO:0005829">
    <property type="term" value="C:cytosol"/>
    <property type="evidence" value="ECO:0007669"/>
    <property type="project" value="TreeGrafter"/>
</dbReference>
<feature type="region of interest" description="Disordered" evidence="1">
    <location>
        <begin position="187"/>
        <end position="207"/>
    </location>
</feature>